<accession>A0A4V2Y410</accession>
<evidence type="ECO:0000256" key="1">
    <source>
        <dbReference type="SAM" id="SignalP"/>
    </source>
</evidence>
<feature type="signal peptide" evidence="1">
    <location>
        <begin position="1"/>
        <end position="25"/>
    </location>
</feature>
<evidence type="ECO:0000313" key="3">
    <source>
        <dbReference type="Proteomes" id="UP000295345"/>
    </source>
</evidence>
<reference evidence="2 3" key="1">
    <citation type="submission" date="2019-03" db="EMBL/GenBank/DDBJ databases">
        <title>Draft genome sequences of novel Actinobacteria.</title>
        <authorList>
            <person name="Sahin N."/>
            <person name="Ay H."/>
            <person name="Saygin H."/>
        </authorList>
    </citation>
    <scope>NUCLEOTIDE SEQUENCE [LARGE SCALE GENOMIC DNA]</scope>
    <source>
        <strain evidence="2 3">DSM 41900</strain>
    </source>
</reference>
<keyword evidence="1" id="KW-0732">Signal</keyword>
<evidence type="ECO:0000313" key="2">
    <source>
        <dbReference type="EMBL" id="TDC78595.1"/>
    </source>
</evidence>
<organism evidence="2 3">
    <name type="scientific">Streptomyces hainanensis</name>
    <dbReference type="NCBI Taxonomy" id="402648"/>
    <lineage>
        <taxon>Bacteria</taxon>
        <taxon>Bacillati</taxon>
        <taxon>Actinomycetota</taxon>
        <taxon>Actinomycetes</taxon>
        <taxon>Kitasatosporales</taxon>
        <taxon>Streptomycetaceae</taxon>
        <taxon>Streptomyces</taxon>
    </lineage>
</organism>
<dbReference type="PROSITE" id="PS51257">
    <property type="entry name" value="PROKAR_LIPOPROTEIN"/>
    <property type="match status" value="1"/>
</dbReference>
<evidence type="ECO:0008006" key="4">
    <source>
        <dbReference type="Google" id="ProtNLM"/>
    </source>
</evidence>
<proteinExistence type="predicted"/>
<gene>
    <name evidence="2" type="ORF">E1283_04750</name>
</gene>
<dbReference type="EMBL" id="SMKI01000030">
    <property type="protein sequence ID" value="TDC78595.1"/>
    <property type="molecule type" value="Genomic_DNA"/>
</dbReference>
<sequence>MESRGRRSVATLAAAALLAACGAGGGAGGGPTAEPSDGWLVTVYYTAVESYHDGESVPVTGCPRLDCAHGTEDLGGHPADFVAAVRDEGTGRLTTGPYAGGYLNWSHDTGYWLDVAPRDSYGRPLEPFVSAAADGDVLPRGRTLRIADCGTAEDGSAIEPDVCARLTAATWEIRDEFTPGLGGERHLDVYLGEETGPEFTGDPLYTTLEGAALDLLP</sequence>
<feature type="chain" id="PRO_5038742947" description="Lipoprotein" evidence="1">
    <location>
        <begin position="26"/>
        <end position="217"/>
    </location>
</feature>
<name>A0A4V2Y410_9ACTN</name>
<keyword evidence="3" id="KW-1185">Reference proteome</keyword>
<protein>
    <recommendedName>
        <fullName evidence="4">Lipoprotein</fullName>
    </recommendedName>
</protein>
<dbReference type="OrthoDB" id="3293218at2"/>
<dbReference type="AlphaFoldDB" id="A0A4V2Y410"/>
<comment type="caution">
    <text evidence="2">The sequence shown here is derived from an EMBL/GenBank/DDBJ whole genome shotgun (WGS) entry which is preliminary data.</text>
</comment>
<dbReference type="Proteomes" id="UP000295345">
    <property type="component" value="Unassembled WGS sequence"/>
</dbReference>